<dbReference type="GeneID" id="106478197"/>
<comment type="similarity">
    <text evidence="2 4">Belongs to the HUS1 family.</text>
</comment>
<evidence type="ECO:0000313" key="6">
    <source>
        <dbReference type="RefSeq" id="XP_022237466.1"/>
    </source>
</evidence>
<dbReference type="SUPFAM" id="SSF55979">
    <property type="entry name" value="DNA clamp"/>
    <property type="match status" value="1"/>
</dbReference>
<accession>A0ABM1S1G1</accession>
<dbReference type="PIRSF" id="PIRSF011312">
    <property type="entry name" value="Cell_cycle_HUS1"/>
    <property type="match status" value="1"/>
</dbReference>
<sequence length="288" mass="32556">MNLGRTVNVSENISCDQQEFVLVVLSAPSKMKFRGKMVEIICIQQFTKVVATVAKVAKIVALRLSPSHLFLVLNEQVVNGGTSMWCSLSQDHFFNEYNMEGVSAENNEIYLELTIENLLRALKSAHSAKSLKIKLTKKRVPCLTIEVELPSLVSASRIVIHDVPVAVIPRRLWDEFQEPEMPDFDTVSASREGEMTLTVETDLVTVKTYFKDLDMSVEGKNVQSQSNSSDCLPWVEARVDIRKLSQFLVGQQVNPLRVICNIVHNRMIHFFLLHDDLSLQYFLPCIAS</sequence>
<dbReference type="PANTHER" id="PTHR12900:SF0">
    <property type="entry name" value="CHECKPOINT PROTEIN"/>
    <property type="match status" value="1"/>
</dbReference>
<evidence type="ECO:0000256" key="2">
    <source>
        <dbReference type="ARBA" id="ARBA00005563"/>
    </source>
</evidence>
<evidence type="ECO:0000313" key="5">
    <source>
        <dbReference type="Proteomes" id="UP000694941"/>
    </source>
</evidence>
<proteinExistence type="inferred from homology"/>
<dbReference type="Proteomes" id="UP000694941">
    <property type="component" value="Unplaced"/>
</dbReference>
<evidence type="ECO:0000256" key="1">
    <source>
        <dbReference type="ARBA" id="ARBA00004123"/>
    </source>
</evidence>
<keyword evidence="3" id="KW-0539">Nucleus</keyword>
<dbReference type="RefSeq" id="XP_022237466.1">
    <property type="nucleotide sequence ID" value="XM_022381758.1"/>
</dbReference>
<comment type="subcellular location">
    <subcellularLocation>
        <location evidence="1">Nucleus</location>
    </subcellularLocation>
</comment>
<name>A0ABM1S1G1_LIMPO</name>
<evidence type="ECO:0000256" key="4">
    <source>
        <dbReference type="PIRNR" id="PIRNR011312"/>
    </source>
</evidence>
<reference evidence="6" key="1">
    <citation type="submission" date="2025-08" db="UniProtKB">
        <authorList>
            <consortium name="RefSeq"/>
        </authorList>
    </citation>
    <scope>IDENTIFICATION</scope>
    <source>
        <tissue evidence="6">Muscle</tissue>
    </source>
</reference>
<dbReference type="PANTHER" id="PTHR12900">
    <property type="entry name" value="MITOTIC AND DNA DAMAGE CHECKPOINT PROTEIN HUS1"/>
    <property type="match status" value="1"/>
</dbReference>
<dbReference type="Gene3D" id="3.70.10.10">
    <property type="match status" value="2"/>
</dbReference>
<evidence type="ECO:0000256" key="3">
    <source>
        <dbReference type="ARBA" id="ARBA00023242"/>
    </source>
</evidence>
<organism evidence="5 6">
    <name type="scientific">Limulus polyphemus</name>
    <name type="common">Atlantic horseshoe crab</name>
    <dbReference type="NCBI Taxonomy" id="6850"/>
    <lineage>
        <taxon>Eukaryota</taxon>
        <taxon>Metazoa</taxon>
        <taxon>Ecdysozoa</taxon>
        <taxon>Arthropoda</taxon>
        <taxon>Chelicerata</taxon>
        <taxon>Merostomata</taxon>
        <taxon>Xiphosura</taxon>
        <taxon>Limulidae</taxon>
        <taxon>Limulus</taxon>
    </lineage>
</organism>
<dbReference type="InterPro" id="IPR007150">
    <property type="entry name" value="HUS1/Mec3"/>
</dbReference>
<dbReference type="InterPro" id="IPR016580">
    <property type="entry name" value="HUS1"/>
</dbReference>
<dbReference type="Pfam" id="PF04005">
    <property type="entry name" value="Hus1"/>
    <property type="match status" value="2"/>
</dbReference>
<keyword evidence="5" id="KW-1185">Reference proteome</keyword>
<protein>
    <recommendedName>
        <fullName evidence="4">Checkpoint protein</fullName>
    </recommendedName>
</protein>
<gene>
    <name evidence="6" type="primary">LOC106478197</name>
</gene>
<dbReference type="InterPro" id="IPR046938">
    <property type="entry name" value="DNA_clamp_sf"/>
</dbReference>